<dbReference type="SUPFAM" id="SSF53756">
    <property type="entry name" value="UDP-Glycosyltransferase/glycogen phosphorylase"/>
    <property type="match status" value="1"/>
</dbReference>
<keyword evidence="3" id="KW-0808">Transferase</keyword>
<dbReference type="GO" id="GO:0016757">
    <property type="term" value="F:glycosyltransferase activity"/>
    <property type="evidence" value="ECO:0007669"/>
    <property type="project" value="UniProtKB-KW"/>
</dbReference>
<feature type="domain" description="Glycosyltransferase subfamily 4-like N-terminal" evidence="4">
    <location>
        <begin position="18"/>
        <end position="168"/>
    </location>
</feature>
<dbReference type="STRING" id="1188319.OYT1_00623"/>
<evidence type="ECO:0000313" key="6">
    <source>
        <dbReference type="Proteomes" id="UP000033070"/>
    </source>
</evidence>
<evidence type="ECO:0000259" key="4">
    <source>
        <dbReference type="Pfam" id="PF13439"/>
    </source>
</evidence>
<keyword evidence="2" id="KW-0328">Glycosyltransferase</keyword>
<protein>
    <submittedName>
        <fullName evidence="5">Lipopolysaccharide core biosynthesis protein RfaG</fullName>
    </submittedName>
</protein>
<evidence type="ECO:0000313" key="5">
    <source>
        <dbReference type="EMBL" id="BBE49706.1"/>
    </source>
</evidence>
<accession>A0A2Z6G8B1</accession>
<proteinExistence type="inferred from homology"/>
<evidence type="ECO:0000256" key="1">
    <source>
        <dbReference type="ARBA" id="ARBA00009481"/>
    </source>
</evidence>
<dbReference type="RefSeq" id="WP_172588488.1">
    <property type="nucleotide sequence ID" value="NZ_AP018738.1"/>
</dbReference>
<dbReference type="EMBL" id="AP018738">
    <property type="protein sequence ID" value="BBE49706.1"/>
    <property type="molecule type" value="Genomic_DNA"/>
</dbReference>
<gene>
    <name evidence="5" type="ORF">OYT1_ch0130</name>
</gene>
<dbReference type="Pfam" id="PF13439">
    <property type="entry name" value="Glyco_transf_4"/>
    <property type="match status" value="1"/>
</dbReference>
<keyword evidence="6" id="KW-1185">Reference proteome</keyword>
<dbReference type="KEGG" id="fam:OYT1_ch0130"/>
<sequence>MSDEPLKLIHVVRRYGPVGGMERYVWELTRELAAQGHQVVVVCARCHVALPQGITVVELGDIRPRPRWIAYLRFSRQVATWLREHPHPDWLIHSHERVDVHHVTTFHGPPFASVRERPWWKKLSLRIWAQLYLERRELARAQAIIPNSEIIRDLLARYYPEYAHKLTVPVVPGVIPSASRPNRVAAENGGIVGFVGREWQRKGLPLAVEIVAQLRRTRPKLEFWVVGPRADEIEHLFAGWLGGFQLLGWRTDADYLRDFDVLLHPAKAEPYGMVISEAMAACVPVVVSDACGASEQVSADSGSVIGLAESLEDWVRAVEQQLQRITPVPAFRHGWDAVAQECETIYRALSKSDGATSNPHTDSPY</sequence>
<dbReference type="PANTHER" id="PTHR12526:SF640">
    <property type="entry name" value="COLANIC ACID BIOSYNTHESIS GLYCOSYLTRANSFERASE WCAL-RELATED"/>
    <property type="match status" value="1"/>
</dbReference>
<dbReference type="InterPro" id="IPR028098">
    <property type="entry name" value="Glyco_trans_4-like_N"/>
</dbReference>
<dbReference type="Gene3D" id="3.40.50.2000">
    <property type="entry name" value="Glycogen Phosphorylase B"/>
    <property type="match status" value="2"/>
</dbReference>
<dbReference type="Proteomes" id="UP000033070">
    <property type="component" value="Chromosome"/>
</dbReference>
<evidence type="ECO:0000256" key="3">
    <source>
        <dbReference type="ARBA" id="ARBA00022679"/>
    </source>
</evidence>
<reference evidence="5 6" key="1">
    <citation type="submission" date="2018-06" db="EMBL/GenBank/DDBJ databases">
        <title>OYT1 Genome Sequencing.</title>
        <authorList>
            <person name="Kato S."/>
            <person name="Itoh T."/>
            <person name="Ohkuma M."/>
        </authorList>
    </citation>
    <scope>NUCLEOTIDE SEQUENCE [LARGE SCALE GENOMIC DNA]</scope>
    <source>
        <strain evidence="5 6">OYT1</strain>
    </source>
</reference>
<evidence type="ECO:0000256" key="2">
    <source>
        <dbReference type="ARBA" id="ARBA00022676"/>
    </source>
</evidence>
<dbReference type="CDD" id="cd03801">
    <property type="entry name" value="GT4_PimA-like"/>
    <property type="match status" value="1"/>
</dbReference>
<comment type="similarity">
    <text evidence="1">Belongs to the glycosyltransferase group 1 family. Glycosyltransferase 4 subfamily.</text>
</comment>
<name>A0A2Z6G8B1_9PROT</name>
<dbReference type="PANTHER" id="PTHR12526">
    <property type="entry name" value="GLYCOSYLTRANSFERASE"/>
    <property type="match status" value="1"/>
</dbReference>
<organism evidence="5 6">
    <name type="scientific">Ferriphaselus amnicola</name>
    <dbReference type="NCBI Taxonomy" id="1188319"/>
    <lineage>
        <taxon>Bacteria</taxon>
        <taxon>Pseudomonadati</taxon>
        <taxon>Pseudomonadota</taxon>
        <taxon>Betaproteobacteria</taxon>
        <taxon>Nitrosomonadales</taxon>
        <taxon>Gallionellaceae</taxon>
        <taxon>Ferriphaselus</taxon>
    </lineage>
</organism>
<dbReference type="AlphaFoldDB" id="A0A2Z6G8B1"/>
<dbReference type="Pfam" id="PF13692">
    <property type="entry name" value="Glyco_trans_1_4"/>
    <property type="match status" value="1"/>
</dbReference>